<evidence type="ECO:0000256" key="1">
    <source>
        <dbReference type="ARBA" id="ARBA00023118"/>
    </source>
</evidence>
<dbReference type="RefSeq" id="WP_110579449.1">
    <property type="nucleotide sequence ID" value="NZ_BDSG01000059.1"/>
</dbReference>
<protein>
    <recommendedName>
        <fullName evidence="4">Nucleotidyltransferase</fullName>
    </recommendedName>
</protein>
<dbReference type="Pfam" id="PF18144">
    <property type="entry name" value="SMODS"/>
    <property type="match status" value="1"/>
</dbReference>
<organism evidence="2 3">
    <name type="scientific">Microcystis aeruginosa Sj</name>
    <dbReference type="NCBI Taxonomy" id="1979544"/>
    <lineage>
        <taxon>Bacteria</taxon>
        <taxon>Bacillati</taxon>
        <taxon>Cyanobacteriota</taxon>
        <taxon>Cyanophyceae</taxon>
        <taxon>Oscillatoriophycideae</taxon>
        <taxon>Chroococcales</taxon>
        <taxon>Microcystaceae</taxon>
        <taxon>Microcystis</taxon>
    </lineage>
</organism>
<dbReference type="Proteomes" id="UP000248272">
    <property type="component" value="Unassembled WGS sequence"/>
</dbReference>
<comment type="caution">
    <text evidence="2">The sequence shown here is derived from an EMBL/GenBank/DDBJ whole genome shotgun (WGS) entry which is preliminary data.</text>
</comment>
<keyword evidence="1" id="KW-0051">Antiviral defense</keyword>
<dbReference type="GO" id="GO:0016779">
    <property type="term" value="F:nucleotidyltransferase activity"/>
    <property type="evidence" value="ECO:0007669"/>
    <property type="project" value="InterPro"/>
</dbReference>
<evidence type="ECO:0000313" key="2">
    <source>
        <dbReference type="EMBL" id="GBL11060.1"/>
    </source>
</evidence>
<gene>
    <name evidence="2" type="ORF">MSj_02558</name>
</gene>
<evidence type="ECO:0000313" key="3">
    <source>
        <dbReference type="Proteomes" id="UP000248272"/>
    </source>
</evidence>
<dbReference type="GO" id="GO:0051607">
    <property type="term" value="P:defense response to virus"/>
    <property type="evidence" value="ECO:0007669"/>
    <property type="project" value="UniProtKB-KW"/>
</dbReference>
<evidence type="ECO:0008006" key="4">
    <source>
        <dbReference type="Google" id="ProtNLM"/>
    </source>
</evidence>
<dbReference type="AlphaFoldDB" id="A0A2Z6V1K6"/>
<dbReference type="InterPro" id="IPR006116">
    <property type="entry name" value="NT_2-5OAS_ClassI-CCAase"/>
</dbReference>
<accession>A0A2Z6V1K6</accession>
<dbReference type="EMBL" id="BDSG01000059">
    <property type="protein sequence ID" value="GBL11060.1"/>
    <property type="molecule type" value="Genomic_DNA"/>
</dbReference>
<dbReference type="Gene3D" id="3.30.460.10">
    <property type="entry name" value="Beta Polymerase, domain 2"/>
    <property type="match status" value="1"/>
</dbReference>
<dbReference type="SUPFAM" id="SSF81301">
    <property type="entry name" value="Nucleotidyltransferase"/>
    <property type="match status" value="1"/>
</dbReference>
<reference evidence="2 3" key="1">
    <citation type="journal article" date="2018" name="Front. Microbiol.">
        <title>Adaptation of the Freshwater Bloom-Forming Cyanobacterium Microcystis aeruginosa to Brackish Water Is Driven by Recent Horizontal Transfer of Sucrose Genes.</title>
        <authorList>
            <person name="Tanabe Y."/>
            <person name="Hodoki Y."/>
            <person name="Sano T."/>
            <person name="Tada K."/>
            <person name="Watanabe M.M."/>
        </authorList>
    </citation>
    <scope>NUCLEOTIDE SEQUENCE [LARGE SCALE GENOMIC DNA]</scope>
    <source>
        <strain evidence="2 3">Sj</strain>
    </source>
</reference>
<proteinExistence type="predicted"/>
<sequence length="293" mass="34482">MSIANQFSQFCENLRVPQATRSSISDRYETITKRLNRDFWESESKTLNSLYVGSYGRLTAVRDFSDLDVLFKLPYEIYKKYNGYQHNGQSALLQAVKQSLKKTYSTTDISGDGQVIVINFSDDISFEIVPCFLNADDSFTYPDSNNGGRWKVTNPIPEIETIKENNELTNKNLIRLCRMARAWRNKWNVPMGGLLIDTLANNFLINWKYKEQSYMFYDWMSRDFFLYLSSQNPQQEHWLAVGSRQYIFRKGYFEYKAKQCYNLALEAIEYESKSMNYSATQKWREIYGTDYPN</sequence>
<dbReference type="CDD" id="cd05400">
    <property type="entry name" value="NT_2-5OAS_ClassI-CCAase"/>
    <property type="match status" value="1"/>
</dbReference>
<name>A0A2Z6V1K6_MICAE</name>
<dbReference type="InterPro" id="IPR043519">
    <property type="entry name" value="NT_sf"/>
</dbReference>